<dbReference type="Proteomes" id="UP001596410">
    <property type="component" value="Unassembled WGS sequence"/>
</dbReference>
<dbReference type="PANTHER" id="PTHR43022">
    <property type="entry name" value="PROTEIN SMF"/>
    <property type="match status" value="1"/>
</dbReference>
<dbReference type="Pfam" id="PF02481">
    <property type="entry name" value="DNA_processg_A"/>
    <property type="match status" value="1"/>
</dbReference>
<evidence type="ECO:0000313" key="3">
    <source>
        <dbReference type="EMBL" id="MFC7061223.1"/>
    </source>
</evidence>
<dbReference type="PANTHER" id="PTHR43022:SF1">
    <property type="entry name" value="PROTEIN SMF"/>
    <property type="match status" value="1"/>
</dbReference>
<comment type="caution">
    <text evidence="3">The sequence shown here is derived from an EMBL/GenBank/DDBJ whole genome shotgun (WGS) entry which is preliminary data.</text>
</comment>
<feature type="domain" description="Smf/DprA SLOG" evidence="2">
    <location>
        <begin position="79"/>
        <end position="286"/>
    </location>
</feature>
<proteinExistence type="inferred from homology"/>
<accession>A0ABW2EIK1</accession>
<sequence>MVNYKENLIALHDCPYTTRPMLRRIMKVNNLLSSIHRITPMQLSDAAQIPLDRSKAILHHITDPNIMKKLDKFRKQFHYITCFDKNFPSSLTHIPDPPLVIYAKGNLQLLHHPLNLSVVGTRTPSQYAFPAMNKVLRPLIQADFHIISGMAMGIDQCAHQLAIKNSGQTIAVIGSGFQCLYPKNDLGLFKTIAENHLLISEYPPDRSARRYHFPERNRIISGLSEATLVIEARMKSGSLITVDQALEQGRDVYALPGPIGSKTSEGCHHIIKQGAYLVQSYQDILRGYCEK</sequence>
<comment type="similarity">
    <text evidence="1">Belongs to the DprA/Smf family.</text>
</comment>
<dbReference type="InterPro" id="IPR003488">
    <property type="entry name" value="DprA"/>
</dbReference>
<evidence type="ECO:0000259" key="2">
    <source>
        <dbReference type="Pfam" id="PF02481"/>
    </source>
</evidence>
<protein>
    <submittedName>
        <fullName evidence="3">DNA-processing protein DprA</fullName>
    </submittedName>
</protein>
<reference evidence="4" key="1">
    <citation type="journal article" date="2019" name="Int. J. Syst. Evol. Microbiol.">
        <title>The Global Catalogue of Microorganisms (GCM) 10K type strain sequencing project: providing services to taxonomists for standard genome sequencing and annotation.</title>
        <authorList>
            <consortium name="The Broad Institute Genomics Platform"/>
            <consortium name="The Broad Institute Genome Sequencing Center for Infectious Disease"/>
            <person name="Wu L."/>
            <person name="Ma J."/>
        </authorList>
    </citation>
    <scope>NUCLEOTIDE SEQUENCE [LARGE SCALE GENOMIC DNA]</scope>
    <source>
        <strain evidence="4">CGMCC 4.1621</strain>
    </source>
</reference>
<evidence type="ECO:0000256" key="1">
    <source>
        <dbReference type="ARBA" id="ARBA00006525"/>
    </source>
</evidence>
<dbReference type="SUPFAM" id="SSF102405">
    <property type="entry name" value="MCP/YpsA-like"/>
    <property type="match status" value="1"/>
</dbReference>
<dbReference type="InterPro" id="IPR057666">
    <property type="entry name" value="DrpA_SLOG"/>
</dbReference>
<dbReference type="RefSeq" id="WP_390216973.1">
    <property type="nucleotide sequence ID" value="NZ_JBHSZV010000013.1"/>
</dbReference>
<evidence type="ECO:0000313" key="4">
    <source>
        <dbReference type="Proteomes" id="UP001596410"/>
    </source>
</evidence>
<gene>
    <name evidence="3" type="primary">dprA</name>
    <name evidence="3" type="ORF">ACFQIC_05050</name>
</gene>
<keyword evidence="4" id="KW-1185">Reference proteome</keyword>
<organism evidence="3 4">
    <name type="scientific">Halobacillus seohaensis</name>
    <dbReference type="NCBI Taxonomy" id="447421"/>
    <lineage>
        <taxon>Bacteria</taxon>
        <taxon>Bacillati</taxon>
        <taxon>Bacillota</taxon>
        <taxon>Bacilli</taxon>
        <taxon>Bacillales</taxon>
        <taxon>Bacillaceae</taxon>
        <taxon>Halobacillus</taxon>
    </lineage>
</organism>
<dbReference type="Gene3D" id="3.40.50.450">
    <property type="match status" value="1"/>
</dbReference>
<name>A0ABW2EIK1_9BACI</name>
<dbReference type="NCBIfam" id="TIGR00732">
    <property type="entry name" value="dprA"/>
    <property type="match status" value="1"/>
</dbReference>
<dbReference type="EMBL" id="JBHSZV010000013">
    <property type="protein sequence ID" value="MFC7061223.1"/>
    <property type="molecule type" value="Genomic_DNA"/>
</dbReference>